<reference evidence="1 2" key="1">
    <citation type="submission" date="2019-06" db="EMBL/GenBank/DDBJ databases">
        <title>Cerasibacillus sp. nov., isolated from maize field.</title>
        <authorList>
            <person name="Lin S.-Y."/>
            <person name="Tsai C.-F."/>
            <person name="Young C.-C."/>
        </authorList>
    </citation>
    <scope>NUCLEOTIDE SEQUENCE [LARGE SCALE GENOMIC DNA]</scope>
    <source>
        <strain evidence="1 2">CC-CFT480</strain>
    </source>
</reference>
<name>A0A5C8NGW7_9BACI</name>
<organism evidence="1 2">
    <name type="scientific">Cerasibacillus terrae</name>
    <dbReference type="NCBI Taxonomy" id="2498845"/>
    <lineage>
        <taxon>Bacteria</taxon>
        <taxon>Bacillati</taxon>
        <taxon>Bacillota</taxon>
        <taxon>Bacilli</taxon>
        <taxon>Bacillales</taxon>
        <taxon>Bacillaceae</taxon>
        <taxon>Cerasibacillus</taxon>
    </lineage>
</organism>
<comment type="caution">
    <text evidence="1">The sequence shown here is derived from an EMBL/GenBank/DDBJ whole genome shotgun (WGS) entry which is preliminary data.</text>
</comment>
<proteinExistence type="predicted"/>
<gene>
    <name evidence="1" type="ORF">FHP05_14900</name>
</gene>
<dbReference type="OrthoDB" id="164847at2"/>
<dbReference type="Proteomes" id="UP000321574">
    <property type="component" value="Unassembled WGS sequence"/>
</dbReference>
<dbReference type="Pfam" id="PF11213">
    <property type="entry name" value="DUF3006"/>
    <property type="match status" value="1"/>
</dbReference>
<accession>A0A5C8NGW7</accession>
<sequence length="87" mass="10086">MEMHGFLDRFEGNMAVILVEEVKEEFTVNKEMLPDGSDVNTYFEIEKKHGNYHIVQIDTTKTTQEKQTTSDLMAKLRAKKTGSKFKK</sequence>
<dbReference type="EMBL" id="VDUW01000017">
    <property type="protein sequence ID" value="TXL57808.1"/>
    <property type="molecule type" value="Genomic_DNA"/>
</dbReference>
<dbReference type="AlphaFoldDB" id="A0A5C8NGW7"/>
<keyword evidence="2" id="KW-1185">Reference proteome</keyword>
<dbReference type="InterPro" id="IPR021377">
    <property type="entry name" value="DUF3006"/>
</dbReference>
<evidence type="ECO:0000313" key="2">
    <source>
        <dbReference type="Proteomes" id="UP000321574"/>
    </source>
</evidence>
<evidence type="ECO:0000313" key="1">
    <source>
        <dbReference type="EMBL" id="TXL57808.1"/>
    </source>
</evidence>
<protein>
    <submittedName>
        <fullName evidence="1">DUF3006 domain-containing protein</fullName>
    </submittedName>
</protein>